<evidence type="ECO:0000256" key="4">
    <source>
        <dbReference type="ARBA" id="ARBA00022825"/>
    </source>
</evidence>
<evidence type="ECO:0000313" key="6">
    <source>
        <dbReference type="Proteomes" id="UP001523369"/>
    </source>
</evidence>
<name>A0ABT1E2T3_9ACTN</name>
<gene>
    <name evidence="5" type="ORF">M1L60_43385</name>
</gene>
<organism evidence="5 6">
    <name type="scientific">Paractinoplanes aksuensis</name>
    <dbReference type="NCBI Taxonomy" id="2939490"/>
    <lineage>
        <taxon>Bacteria</taxon>
        <taxon>Bacillati</taxon>
        <taxon>Actinomycetota</taxon>
        <taxon>Actinomycetes</taxon>
        <taxon>Micromonosporales</taxon>
        <taxon>Micromonosporaceae</taxon>
        <taxon>Paractinoplanes</taxon>
    </lineage>
</organism>
<accession>A0ABT1E2T3</accession>
<keyword evidence="6" id="KW-1185">Reference proteome</keyword>
<comment type="similarity">
    <text evidence="1">Belongs to the peptidase S51 family.</text>
</comment>
<sequence>MIYLGGGGSEHDESRLWDEVFVPGARLTVWPDAMPRPQWPATLAWFRQALAPRGDFEFVETGADVLVIPGGNTFDLLSAVRDRLGGVSALLERGGHVYGGSAGAILLGADISIAGLLDPNDIGLTDTTGADLLSGHLVLPHYTPGQVIGAQDASVLAIPETAGVVVDGTRARNVGPSPVHVITPDAVTPYAAGETFTLGPC</sequence>
<proteinExistence type="inferred from homology"/>
<dbReference type="InterPro" id="IPR029062">
    <property type="entry name" value="Class_I_gatase-like"/>
</dbReference>
<dbReference type="Gene3D" id="3.40.50.880">
    <property type="match status" value="1"/>
</dbReference>
<keyword evidence="3" id="KW-0378">Hydrolase</keyword>
<comment type="caution">
    <text evidence="5">The sequence shown here is derived from an EMBL/GenBank/DDBJ whole genome shotgun (WGS) entry which is preliminary data.</text>
</comment>
<dbReference type="Proteomes" id="UP001523369">
    <property type="component" value="Unassembled WGS sequence"/>
</dbReference>
<evidence type="ECO:0000313" key="5">
    <source>
        <dbReference type="EMBL" id="MCO8277444.1"/>
    </source>
</evidence>
<protein>
    <submittedName>
        <fullName evidence="5">Type 1 glutamine amidotransferase-like domain-containing protein</fullName>
    </submittedName>
</protein>
<evidence type="ECO:0000256" key="1">
    <source>
        <dbReference type="ARBA" id="ARBA00006534"/>
    </source>
</evidence>
<dbReference type="SUPFAM" id="SSF52317">
    <property type="entry name" value="Class I glutamine amidotransferase-like"/>
    <property type="match status" value="1"/>
</dbReference>
<dbReference type="InterPro" id="IPR005320">
    <property type="entry name" value="Peptidase_S51"/>
</dbReference>
<evidence type="ECO:0000256" key="2">
    <source>
        <dbReference type="ARBA" id="ARBA00022670"/>
    </source>
</evidence>
<keyword evidence="2" id="KW-0645">Protease</keyword>
<dbReference type="RefSeq" id="WP_253243456.1">
    <property type="nucleotide sequence ID" value="NZ_JAMYJR010000058.1"/>
</dbReference>
<evidence type="ECO:0000256" key="3">
    <source>
        <dbReference type="ARBA" id="ARBA00022801"/>
    </source>
</evidence>
<keyword evidence="4" id="KW-0720">Serine protease</keyword>
<dbReference type="EMBL" id="JAMYJR010000058">
    <property type="protein sequence ID" value="MCO8277444.1"/>
    <property type="molecule type" value="Genomic_DNA"/>
</dbReference>
<reference evidence="5 6" key="1">
    <citation type="submission" date="2022-06" db="EMBL/GenBank/DDBJ databases">
        <title>New Species of the Genus Actinoplanes, ActinopZanes ferrugineus.</title>
        <authorList>
            <person name="Ding P."/>
        </authorList>
    </citation>
    <scope>NUCLEOTIDE SEQUENCE [LARGE SCALE GENOMIC DNA]</scope>
    <source>
        <strain evidence="5 6">TRM88003</strain>
    </source>
</reference>
<dbReference type="Pfam" id="PF03575">
    <property type="entry name" value="Peptidase_S51"/>
    <property type="match status" value="1"/>
</dbReference>